<accession>A0A9N9ELR2</accession>
<dbReference type="Proteomes" id="UP000789405">
    <property type="component" value="Unassembled WGS sequence"/>
</dbReference>
<evidence type="ECO:0000313" key="1">
    <source>
        <dbReference type="EMBL" id="CAG8684422.1"/>
    </source>
</evidence>
<feature type="non-terminal residue" evidence="1">
    <location>
        <position position="73"/>
    </location>
</feature>
<gene>
    <name evidence="1" type="ORF">DERYTH_LOCUS12009</name>
</gene>
<dbReference type="OrthoDB" id="2435447at2759"/>
<organism evidence="1 2">
    <name type="scientific">Dentiscutata erythropus</name>
    <dbReference type="NCBI Taxonomy" id="1348616"/>
    <lineage>
        <taxon>Eukaryota</taxon>
        <taxon>Fungi</taxon>
        <taxon>Fungi incertae sedis</taxon>
        <taxon>Mucoromycota</taxon>
        <taxon>Glomeromycotina</taxon>
        <taxon>Glomeromycetes</taxon>
        <taxon>Diversisporales</taxon>
        <taxon>Gigasporaceae</taxon>
        <taxon>Dentiscutata</taxon>
    </lineage>
</organism>
<dbReference type="EMBL" id="CAJVPY010007701">
    <property type="protein sequence ID" value="CAG8684422.1"/>
    <property type="molecule type" value="Genomic_DNA"/>
</dbReference>
<proteinExistence type="predicted"/>
<name>A0A9N9ELR2_9GLOM</name>
<feature type="non-terminal residue" evidence="1">
    <location>
        <position position="1"/>
    </location>
</feature>
<sequence length="73" mass="8324">MAALAKDLLVKNCDFSEFKKSQSSLKSLENFIAESLKIHVDYQIAVHNKEKLSYSENPNELDLNQIDIESSHN</sequence>
<evidence type="ECO:0000313" key="2">
    <source>
        <dbReference type="Proteomes" id="UP000789405"/>
    </source>
</evidence>
<reference evidence="1" key="1">
    <citation type="submission" date="2021-06" db="EMBL/GenBank/DDBJ databases">
        <authorList>
            <person name="Kallberg Y."/>
            <person name="Tangrot J."/>
            <person name="Rosling A."/>
        </authorList>
    </citation>
    <scope>NUCLEOTIDE SEQUENCE</scope>
    <source>
        <strain evidence="1">MA453B</strain>
    </source>
</reference>
<dbReference type="AlphaFoldDB" id="A0A9N9ELR2"/>
<comment type="caution">
    <text evidence="1">The sequence shown here is derived from an EMBL/GenBank/DDBJ whole genome shotgun (WGS) entry which is preliminary data.</text>
</comment>
<protein>
    <submittedName>
        <fullName evidence="1">16006_t:CDS:1</fullName>
    </submittedName>
</protein>
<keyword evidence="2" id="KW-1185">Reference proteome</keyword>